<accession>A0A7S3FDG6</accession>
<evidence type="ECO:0000313" key="2">
    <source>
        <dbReference type="EMBL" id="CAE0139708.1"/>
    </source>
</evidence>
<dbReference type="Gene3D" id="3.40.30.10">
    <property type="entry name" value="Glutaredoxin"/>
    <property type="match status" value="1"/>
</dbReference>
<sequence>MPWLALDFAERSAQGDLSEVCGVEGIPSLALLNPDLSIVTTDARGKVNKDPKAETFPEGWAPALVPEVEDAVDKLNTETCLVVMCEAAGLKEDAIMESLTAAAKSMKDVYVEHNDADPQAGQDAATGQGERGDLSAADAG</sequence>
<feature type="region of interest" description="Disordered" evidence="1">
    <location>
        <begin position="112"/>
        <end position="140"/>
    </location>
</feature>
<dbReference type="GO" id="GO:0005634">
    <property type="term" value="C:nucleus"/>
    <property type="evidence" value="ECO:0007669"/>
    <property type="project" value="TreeGrafter"/>
</dbReference>
<dbReference type="PANTHER" id="PTHR46472:SF1">
    <property type="entry name" value="NUCLEOREDOXIN"/>
    <property type="match status" value="1"/>
</dbReference>
<dbReference type="GO" id="GO:0031397">
    <property type="term" value="P:negative regulation of protein ubiquitination"/>
    <property type="evidence" value="ECO:0007669"/>
    <property type="project" value="TreeGrafter"/>
</dbReference>
<proteinExistence type="predicted"/>
<dbReference type="PANTHER" id="PTHR46472">
    <property type="entry name" value="NUCLEOREDOXIN"/>
    <property type="match status" value="1"/>
</dbReference>
<dbReference type="GO" id="GO:0004791">
    <property type="term" value="F:thioredoxin-disulfide reductase (NADPH) activity"/>
    <property type="evidence" value="ECO:0007669"/>
    <property type="project" value="TreeGrafter"/>
</dbReference>
<protein>
    <submittedName>
        <fullName evidence="2">Uncharacterized protein</fullName>
    </submittedName>
</protein>
<evidence type="ECO:0000256" key="1">
    <source>
        <dbReference type="SAM" id="MobiDB-lite"/>
    </source>
</evidence>
<dbReference type="GO" id="GO:0030178">
    <property type="term" value="P:negative regulation of Wnt signaling pathway"/>
    <property type="evidence" value="ECO:0007669"/>
    <property type="project" value="TreeGrafter"/>
</dbReference>
<dbReference type="AlphaFoldDB" id="A0A7S3FDG6"/>
<gene>
    <name evidence="2" type="ORF">PSIN1315_LOCUS7517</name>
</gene>
<dbReference type="EMBL" id="HBHY01011647">
    <property type="protein sequence ID" value="CAE0139708.1"/>
    <property type="molecule type" value="Transcribed_RNA"/>
</dbReference>
<reference evidence="2" key="1">
    <citation type="submission" date="2021-01" db="EMBL/GenBank/DDBJ databases">
        <authorList>
            <person name="Corre E."/>
            <person name="Pelletier E."/>
            <person name="Niang G."/>
            <person name="Scheremetjew M."/>
            <person name="Finn R."/>
            <person name="Kale V."/>
            <person name="Holt S."/>
            <person name="Cochrane G."/>
            <person name="Meng A."/>
            <person name="Brown T."/>
            <person name="Cohen L."/>
        </authorList>
    </citation>
    <scope>NUCLEOTIDE SEQUENCE</scope>
    <source>
        <strain evidence="2">RCC927</strain>
    </source>
</reference>
<organism evidence="2">
    <name type="scientific">Prasinoderma singulare</name>
    <dbReference type="NCBI Taxonomy" id="676789"/>
    <lineage>
        <taxon>Eukaryota</taxon>
        <taxon>Viridiplantae</taxon>
        <taxon>Prasinodermophyta</taxon>
        <taxon>Prasinodermophyceae</taxon>
        <taxon>Prasinodermales</taxon>
        <taxon>Prasinodermaceae</taxon>
        <taxon>Prasinoderma</taxon>
    </lineage>
</organism>
<name>A0A7S3FDG6_9VIRI</name>